<dbReference type="PANTHER" id="PTHR45950">
    <property type="entry name" value="HOMEOBOX-LEUCINE ZIPPER PROTEIN ATHB-14"/>
    <property type="match status" value="1"/>
</dbReference>
<dbReference type="AlphaFoldDB" id="A0A4S4ET45"/>
<proteinExistence type="predicted"/>
<dbReference type="GO" id="GO:0008289">
    <property type="term" value="F:lipid binding"/>
    <property type="evidence" value="ECO:0007669"/>
    <property type="project" value="InterPro"/>
</dbReference>
<dbReference type="SUPFAM" id="SSF55961">
    <property type="entry name" value="Bet v1-like"/>
    <property type="match status" value="1"/>
</dbReference>
<protein>
    <recommendedName>
        <fullName evidence="1">START domain-containing protein</fullName>
    </recommendedName>
</protein>
<dbReference type="InterPro" id="IPR044830">
    <property type="entry name" value="HD-Zip_III"/>
</dbReference>
<organism evidence="2 3">
    <name type="scientific">Camellia sinensis var. sinensis</name>
    <name type="common">China tea</name>
    <dbReference type="NCBI Taxonomy" id="542762"/>
    <lineage>
        <taxon>Eukaryota</taxon>
        <taxon>Viridiplantae</taxon>
        <taxon>Streptophyta</taxon>
        <taxon>Embryophyta</taxon>
        <taxon>Tracheophyta</taxon>
        <taxon>Spermatophyta</taxon>
        <taxon>Magnoliopsida</taxon>
        <taxon>eudicotyledons</taxon>
        <taxon>Gunneridae</taxon>
        <taxon>Pentapetalae</taxon>
        <taxon>asterids</taxon>
        <taxon>Ericales</taxon>
        <taxon>Theaceae</taxon>
        <taxon>Camellia</taxon>
    </lineage>
</organism>
<dbReference type="Pfam" id="PF01852">
    <property type="entry name" value="START"/>
    <property type="match status" value="1"/>
</dbReference>
<feature type="domain" description="START" evidence="1">
    <location>
        <begin position="87"/>
        <end position="129"/>
    </location>
</feature>
<sequence>MYRGIFYTYRLRIYAALIGAQPWRKNCHFEQELIHKLLDDLIKGEHSPTLEAESALHQCISAFKEEQQQNQLELILTIGKTGKVYERSLSGSGASPNATAAAQFVRAEMLPSGYFIRPCKDGGSIIHKVDVLVWISCQAS</sequence>
<dbReference type="EMBL" id="SDRB02002166">
    <property type="protein sequence ID" value="THG20040.1"/>
    <property type="molecule type" value="Genomic_DNA"/>
</dbReference>
<dbReference type="STRING" id="542762.A0A4S4ET45"/>
<comment type="caution">
    <text evidence="2">The sequence shown here is derived from an EMBL/GenBank/DDBJ whole genome shotgun (WGS) entry which is preliminary data.</text>
</comment>
<evidence type="ECO:0000313" key="2">
    <source>
        <dbReference type="EMBL" id="THG20040.1"/>
    </source>
</evidence>
<evidence type="ECO:0000313" key="3">
    <source>
        <dbReference type="Proteomes" id="UP000306102"/>
    </source>
</evidence>
<dbReference type="GO" id="GO:0003700">
    <property type="term" value="F:DNA-binding transcription factor activity"/>
    <property type="evidence" value="ECO:0007669"/>
    <property type="project" value="InterPro"/>
</dbReference>
<dbReference type="InterPro" id="IPR002913">
    <property type="entry name" value="START_lipid-bd_dom"/>
</dbReference>
<dbReference type="Proteomes" id="UP000306102">
    <property type="component" value="Unassembled WGS sequence"/>
</dbReference>
<keyword evidence="3" id="KW-1185">Reference proteome</keyword>
<name>A0A4S4ET45_CAMSN</name>
<dbReference type="PANTHER" id="PTHR45950:SF10">
    <property type="entry name" value="HOMEOBOX-LEUCINE ZIPPER PROTEIN REVOLUTA"/>
    <property type="match status" value="1"/>
</dbReference>
<evidence type="ECO:0000259" key="1">
    <source>
        <dbReference type="Pfam" id="PF01852"/>
    </source>
</evidence>
<reference evidence="2 3" key="1">
    <citation type="journal article" date="2018" name="Proc. Natl. Acad. Sci. U.S.A.">
        <title>Draft genome sequence of Camellia sinensis var. sinensis provides insights into the evolution of the tea genome and tea quality.</title>
        <authorList>
            <person name="Wei C."/>
            <person name="Yang H."/>
            <person name="Wang S."/>
            <person name="Zhao J."/>
            <person name="Liu C."/>
            <person name="Gao L."/>
            <person name="Xia E."/>
            <person name="Lu Y."/>
            <person name="Tai Y."/>
            <person name="She G."/>
            <person name="Sun J."/>
            <person name="Cao H."/>
            <person name="Tong W."/>
            <person name="Gao Q."/>
            <person name="Li Y."/>
            <person name="Deng W."/>
            <person name="Jiang X."/>
            <person name="Wang W."/>
            <person name="Chen Q."/>
            <person name="Zhang S."/>
            <person name="Li H."/>
            <person name="Wu J."/>
            <person name="Wang P."/>
            <person name="Li P."/>
            <person name="Shi C."/>
            <person name="Zheng F."/>
            <person name="Jian J."/>
            <person name="Huang B."/>
            <person name="Shan D."/>
            <person name="Shi M."/>
            <person name="Fang C."/>
            <person name="Yue Y."/>
            <person name="Li F."/>
            <person name="Li D."/>
            <person name="Wei S."/>
            <person name="Han B."/>
            <person name="Jiang C."/>
            <person name="Yin Y."/>
            <person name="Xia T."/>
            <person name="Zhang Z."/>
            <person name="Bennetzen J.L."/>
            <person name="Zhao S."/>
            <person name="Wan X."/>
        </authorList>
    </citation>
    <scope>NUCLEOTIDE SEQUENCE [LARGE SCALE GENOMIC DNA]</scope>
    <source>
        <strain evidence="3">cv. Shuchazao</strain>
        <tissue evidence="2">Leaf</tissue>
    </source>
</reference>
<accession>A0A4S4ET45</accession>
<gene>
    <name evidence="2" type="ORF">TEA_018581</name>
</gene>